<evidence type="ECO:0000256" key="1">
    <source>
        <dbReference type="SAM" id="MobiDB-lite"/>
    </source>
</evidence>
<protein>
    <submittedName>
        <fullName evidence="2">Unannotated protein</fullName>
    </submittedName>
</protein>
<reference evidence="2" key="1">
    <citation type="submission" date="2020-05" db="EMBL/GenBank/DDBJ databases">
        <authorList>
            <person name="Chiriac C."/>
            <person name="Salcher M."/>
            <person name="Ghai R."/>
            <person name="Kavagutti S V."/>
        </authorList>
    </citation>
    <scope>NUCLEOTIDE SEQUENCE</scope>
</reference>
<dbReference type="EMBL" id="CAFBOM010000218">
    <property type="protein sequence ID" value="CAB4995299.1"/>
    <property type="molecule type" value="Genomic_DNA"/>
</dbReference>
<proteinExistence type="predicted"/>
<feature type="region of interest" description="Disordered" evidence="1">
    <location>
        <begin position="190"/>
        <end position="211"/>
    </location>
</feature>
<dbReference type="AlphaFoldDB" id="A0A6J7NWU6"/>
<name>A0A6J7NWU6_9ZZZZ</name>
<organism evidence="2">
    <name type="scientific">freshwater metagenome</name>
    <dbReference type="NCBI Taxonomy" id="449393"/>
    <lineage>
        <taxon>unclassified sequences</taxon>
        <taxon>metagenomes</taxon>
        <taxon>ecological metagenomes</taxon>
    </lineage>
</organism>
<sequence>MGARRAVHHRIGRPRLAAWPCRRRGRKDFQLRHRCGTLPVRRSEAIGSRITTTDDDDMLARHVERRLIHVTSDNPVRERQELHCLVDPAQFSSGYVEVPPHGRADRDDDGVVAAAEVIGSDVDTDIGPRAKLDPLGFHLGQAAVEMVLFHLELRDPVAEQASDAVGPLEHRNGMARPCELLCRGKARRTGADDRNGLAGQPLRALGGDPTLVPRPVDDRHLDLLDRHRIGVDPEHARGLARRRAQAAGELREVVRRMKSLARSPPIVAKDEVVPLRDEVSERAAAMAERDAAVHAASGLLLDLGLAELLIDLTPVLEPYVNRPSRRKLPVCRHEALRVSHGRLPSREPSDRALARPLVPATASRACSPLASPW</sequence>
<gene>
    <name evidence="2" type="ORF">UFOPK3957_01248</name>
</gene>
<evidence type="ECO:0000313" key="2">
    <source>
        <dbReference type="EMBL" id="CAB4995299.1"/>
    </source>
</evidence>
<accession>A0A6J7NWU6</accession>